<reference evidence="3 4" key="1">
    <citation type="submission" date="2016-07" db="EMBL/GenBank/DDBJ databases">
        <title>Draft Genome Sequence of Methylobrevis pamukkalensis PK2.</title>
        <authorList>
            <person name="Vasilenko O.V."/>
            <person name="Doronina N.V."/>
            <person name="Shmareva M.N."/>
            <person name="Tarlachkov S.V."/>
            <person name="Mustakhimov I."/>
            <person name="Trotsenko Y.A."/>
        </authorList>
    </citation>
    <scope>NUCLEOTIDE SEQUENCE [LARGE SCALE GENOMIC DNA]</scope>
    <source>
        <strain evidence="3 4">PK2</strain>
    </source>
</reference>
<feature type="transmembrane region" description="Helical" evidence="2">
    <location>
        <begin position="12"/>
        <end position="35"/>
    </location>
</feature>
<feature type="transmembrane region" description="Helical" evidence="2">
    <location>
        <begin position="296"/>
        <end position="329"/>
    </location>
</feature>
<feature type="transmembrane region" description="Helical" evidence="2">
    <location>
        <begin position="409"/>
        <end position="427"/>
    </location>
</feature>
<evidence type="ECO:0000313" key="3">
    <source>
        <dbReference type="EMBL" id="ODN70502.1"/>
    </source>
</evidence>
<dbReference type="RefSeq" id="WP_069306873.1">
    <property type="nucleotide sequence ID" value="NZ_MCRJ01000048.1"/>
</dbReference>
<evidence type="ECO:0000313" key="4">
    <source>
        <dbReference type="Proteomes" id="UP000094622"/>
    </source>
</evidence>
<gene>
    <name evidence="3" type="ORF">A6302_02178</name>
</gene>
<dbReference type="AlphaFoldDB" id="A0A1E3H2F4"/>
<feature type="transmembrane region" description="Helical" evidence="2">
    <location>
        <begin position="385"/>
        <end position="403"/>
    </location>
</feature>
<organism evidence="3 4">
    <name type="scientific">Methylobrevis pamukkalensis</name>
    <dbReference type="NCBI Taxonomy" id="1439726"/>
    <lineage>
        <taxon>Bacteria</taxon>
        <taxon>Pseudomonadati</taxon>
        <taxon>Pseudomonadota</taxon>
        <taxon>Alphaproteobacteria</taxon>
        <taxon>Hyphomicrobiales</taxon>
        <taxon>Pleomorphomonadaceae</taxon>
        <taxon>Methylobrevis</taxon>
    </lineage>
</organism>
<feature type="transmembrane region" description="Helical" evidence="2">
    <location>
        <begin position="358"/>
        <end position="378"/>
    </location>
</feature>
<keyword evidence="4" id="KW-1185">Reference proteome</keyword>
<feature type="compositionally biased region" description="Low complexity" evidence="1">
    <location>
        <begin position="537"/>
        <end position="559"/>
    </location>
</feature>
<feature type="region of interest" description="Disordered" evidence="1">
    <location>
        <begin position="536"/>
        <end position="559"/>
    </location>
</feature>
<name>A0A1E3H2F4_9HYPH</name>
<evidence type="ECO:0000256" key="2">
    <source>
        <dbReference type="SAM" id="Phobius"/>
    </source>
</evidence>
<feature type="transmembrane region" description="Helical" evidence="2">
    <location>
        <begin position="82"/>
        <end position="101"/>
    </location>
</feature>
<keyword evidence="2" id="KW-1133">Transmembrane helix</keyword>
<keyword evidence="2" id="KW-0812">Transmembrane</keyword>
<feature type="transmembrane region" description="Helical" evidence="2">
    <location>
        <begin position="230"/>
        <end position="251"/>
    </location>
</feature>
<evidence type="ECO:0008006" key="5">
    <source>
        <dbReference type="Google" id="ProtNLM"/>
    </source>
</evidence>
<dbReference type="OrthoDB" id="1082056at2"/>
<accession>A0A1E3H2F4</accession>
<feature type="transmembrane region" description="Helical" evidence="2">
    <location>
        <begin position="439"/>
        <end position="459"/>
    </location>
</feature>
<dbReference type="Proteomes" id="UP000094622">
    <property type="component" value="Unassembled WGS sequence"/>
</dbReference>
<comment type="caution">
    <text evidence="3">The sequence shown here is derived from an EMBL/GenBank/DDBJ whole genome shotgun (WGS) entry which is preliminary data.</text>
</comment>
<proteinExistence type="predicted"/>
<feature type="transmembrane region" description="Helical" evidence="2">
    <location>
        <begin position="191"/>
        <end position="218"/>
    </location>
</feature>
<sequence>MGIAHGAARRWSVPVPLIAALVALVLVAVFGWRFWDPAVFAGGLDPDSTMRLVEVRDLLAGQPWYDLTQYRLAPPAGVVMHWSRLVDAPIAGLILLASLVTDRASAEILAANLWPLLLATCFLLALAAAAARLGGAKAELVVLPLACFSPAVVLIFTPGSIDHHNVQAVLMMTMIAALCGVHASLRAGVVAGLAAAASLAVGMEMLVVVIAGAAVLGLEWMREGERIRRGVTGYGLGFGLGTLGFFLATVAPGRWGVPVCDAISPLYVGLALAGGGGFAALARVLGGSRDDGPTGFLLRGAGLACLGCLLVSALALTVPLCLAGPYAALDPRLGPIWLDDVTEAMNIAAVAARSPSLAVIYFAPPLVTLLLLAACWRVIPAGERFAWRMLAAMLGLMLLVSAWQIRGIVTVQALALPLVAALAVRLADRPDVRTSASAAGILALLGTVPLVWYLGFAAAGSVGRLDGGKGYDIAACERDVAAALGSVPAGLVAAPWTLGAPILSLTGSSVLSAPYHRNTAGILDADLALTLPRPVPRRSSSAAMSPMSPSAPARRPPASWQRARRTGCWPGCRPAACPPGWSRWRRRATRGCSAGSAPRRTARSFRTRT</sequence>
<evidence type="ECO:0000256" key="1">
    <source>
        <dbReference type="SAM" id="MobiDB-lite"/>
    </source>
</evidence>
<feature type="transmembrane region" description="Helical" evidence="2">
    <location>
        <begin position="168"/>
        <end position="185"/>
    </location>
</feature>
<protein>
    <recommendedName>
        <fullName evidence="5">Glycosyltransferase RgtA/B/C/D-like domain-containing protein</fullName>
    </recommendedName>
</protein>
<feature type="transmembrane region" description="Helical" evidence="2">
    <location>
        <begin position="113"/>
        <end position="134"/>
    </location>
</feature>
<keyword evidence="2" id="KW-0472">Membrane</keyword>
<dbReference type="EMBL" id="MCRJ01000048">
    <property type="protein sequence ID" value="ODN70502.1"/>
    <property type="molecule type" value="Genomic_DNA"/>
</dbReference>
<feature type="transmembrane region" description="Helical" evidence="2">
    <location>
        <begin position="140"/>
        <end position="161"/>
    </location>
</feature>
<feature type="transmembrane region" description="Helical" evidence="2">
    <location>
        <begin position="263"/>
        <end position="284"/>
    </location>
</feature>